<proteinExistence type="predicted"/>
<dbReference type="OrthoDB" id="5835056at2759"/>
<protein>
    <submittedName>
        <fullName evidence="1">Uncharacterized protein</fullName>
    </submittedName>
</protein>
<reference evidence="1" key="1">
    <citation type="submission" date="2020-10" db="EMBL/GenBank/DDBJ databases">
        <authorList>
            <person name="Kikuchi T."/>
        </authorList>
    </citation>
    <scope>NUCLEOTIDE SEQUENCE</scope>
    <source>
        <strain evidence="1">NKZ352</strain>
    </source>
</reference>
<evidence type="ECO:0000313" key="2">
    <source>
        <dbReference type="Proteomes" id="UP000835052"/>
    </source>
</evidence>
<gene>
    <name evidence="1" type="ORF">CAUJ_LOCUS15462</name>
</gene>
<sequence>MGLRNVSGQVPVAPMSCAFDPMRTYADRNAVACRGFCLKWSSVTILPDGGLEVHVLRGCQETLIDSSINPPPQEPKCYQTPHDMNHEVGQEYITSCYCNHFMCNSTQDSLGLISITLVLCIYKLFS</sequence>
<organism evidence="1 2">
    <name type="scientific">Caenorhabditis auriculariae</name>
    <dbReference type="NCBI Taxonomy" id="2777116"/>
    <lineage>
        <taxon>Eukaryota</taxon>
        <taxon>Metazoa</taxon>
        <taxon>Ecdysozoa</taxon>
        <taxon>Nematoda</taxon>
        <taxon>Chromadorea</taxon>
        <taxon>Rhabditida</taxon>
        <taxon>Rhabditina</taxon>
        <taxon>Rhabditomorpha</taxon>
        <taxon>Rhabditoidea</taxon>
        <taxon>Rhabditidae</taxon>
        <taxon>Peloderinae</taxon>
        <taxon>Caenorhabditis</taxon>
    </lineage>
</organism>
<keyword evidence="2" id="KW-1185">Reference proteome</keyword>
<name>A0A8S1HS90_9PELO</name>
<dbReference type="AlphaFoldDB" id="A0A8S1HS90"/>
<accession>A0A8S1HS90</accession>
<dbReference type="Proteomes" id="UP000835052">
    <property type="component" value="Unassembled WGS sequence"/>
</dbReference>
<dbReference type="EMBL" id="CAJGYM010000183">
    <property type="protein sequence ID" value="CAD6199560.1"/>
    <property type="molecule type" value="Genomic_DNA"/>
</dbReference>
<evidence type="ECO:0000313" key="1">
    <source>
        <dbReference type="EMBL" id="CAD6199560.1"/>
    </source>
</evidence>
<comment type="caution">
    <text evidence="1">The sequence shown here is derived from an EMBL/GenBank/DDBJ whole genome shotgun (WGS) entry which is preliminary data.</text>
</comment>